<reference evidence="4 5" key="1">
    <citation type="submission" date="2023-03" db="EMBL/GenBank/DDBJ databases">
        <title>Bacillus Genome Sequencing.</title>
        <authorList>
            <person name="Dunlap C."/>
        </authorList>
    </citation>
    <scope>NUCLEOTIDE SEQUENCE [LARGE SCALE GENOMIC DNA]</scope>
    <source>
        <strain evidence="4 5">BD-525</strain>
    </source>
</reference>
<dbReference type="PANTHER" id="PTHR39160:SF4">
    <property type="entry name" value="RESUSCITATION-PROMOTING FACTOR RPFB"/>
    <property type="match status" value="1"/>
</dbReference>
<keyword evidence="1" id="KW-0732">Signal</keyword>
<organism evidence="4 5">
    <name type="scientific">Paenibacillus dokdonensis</name>
    <dbReference type="NCBI Taxonomy" id="2567944"/>
    <lineage>
        <taxon>Bacteria</taxon>
        <taxon>Bacillati</taxon>
        <taxon>Bacillota</taxon>
        <taxon>Bacilli</taxon>
        <taxon>Bacillales</taxon>
        <taxon>Paenibacillaceae</taxon>
        <taxon>Paenibacillus</taxon>
    </lineage>
</organism>
<keyword evidence="2" id="KW-1133">Transmembrane helix</keyword>
<dbReference type="Pfam" id="PF07501">
    <property type="entry name" value="G5"/>
    <property type="match status" value="1"/>
</dbReference>
<dbReference type="InterPro" id="IPR036908">
    <property type="entry name" value="RlpA-like_sf"/>
</dbReference>
<evidence type="ECO:0000313" key="4">
    <source>
        <dbReference type="EMBL" id="MEC0243776.1"/>
    </source>
</evidence>
<evidence type="ECO:0000256" key="1">
    <source>
        <dbReference type="ARBA" id="ARBA00022729"/>
    </source>
</evidence>
<dbReference type="InterPro" id="IPR007137">
    <property type="entry name" value="DUF348"/>
</dbReference>
<dbReference type="RefSeq" id="WP_326091486.1">
    <property type="nucleotide sequence ID" value="NZ_JARLKZ010000027.1"/>
</dbReference>
<sequence length="385" mass="42190">MGIFQQEETHDSKISSMSYALRWKHENLRQISTAAIVSIAITIMIMLLVNTQTRKQVYLVVDGQIKSIQTHKSLLQEMLEEQSVSLRPEDQISMPLSGSLQDGDKVIIDRAVSVQLTADGATKHLNTTGNTVGEVLKEMGVSLKETDKVTPALTEPVTGQTDIRIVRINKQFVDRHESLPFRVIKTADPSLTAGEVRVVQQGTPGVMVQHIEKVYHDGKMVSMRMVDKEVQTKTLDKVIAVGTKKRPVEAVVKTAAVKSTSTAQTKKAVSSNNRVSKAGVDFSYKKLIHVSMTAYSAGEPGIGTRTATGTRVTEGRTIAVDPSVVPLGWWVYIEGVGFRRAEDTGGAIKGNKIDIYYDSVKRANSFGRKSGLKVYVIGPVKPELN</sequence>
<dbReference type="SUPFAM" id="SSF50685">
    <property type="entry name" value="Barwin-like endoglucanases"/>
    <property type="match status" value="1"/>
</dbReference>
<protein>
    <submittedName>
        <fullName evidence="4">Ubiquitin-like domain-containing protein</fullName>
    </submittedName>
</protein>
<dbReference type="Pfam" id="PF06725">
    <property type="entry name" value="3D"/>
    <property type="match status" value="1"/>
</dbReference>
<dbReference type="EMBL" id="JARLKZ010000027">
    <property type="protein sequence ID" value="MEC0243776.1"/>
    <property type="molecule type" value="Genomic_DNA"/>
</dbReference>
<accession>A0ABU6GZ53</accession>
<dbReference type="SMART" id="SM01208">
    <property type="entry name" value="G5"/>
    <property type="match status" value="1"/>
</dbReference>
<evidence type="ECO:0000256" key="2">
    <source>
        <dbReference type="SAM" id="Phobius"/>
    </source>
</evidence>
<dbReference type="Gene3D" id="2.20.230.10">
    <property type="entry name" value="Resuscitation-promoting factor rpfb"/>
    <property type="match status" value="1"/>
</dbReference>
<keyword evidence="2" id="KW-0472">Membrane</keyword>
<dbReference type="InterPro" id="IPR010611">
    <property type="entry name" value="3D_dom"/>
</dbReference>
<dbReference type="PANTHER" id="PTHR39160">
    <property type="entry name" value="CELL WALL-BINDING PROTEIN YOCH"/>
    <property type="match status" value="1"/>
</dbReference>
<dbReference type="PROSITE" id="PS51109">
    <property type="entry name" value="G5"/>
    <property type="match status" value="1"/>
</dbReference>
<dbReference type="Pfam" id="PF03990">
    <property type="entry name" value="DUF348"/>
    <property type="match status" value="2"/>
</dbReference>
<dbReference type="Proteomes" id="UP001344632">
    <property type="component" value="Unassembled WGS sequence"/>
</dbReference>
<evidence type="ECO:0000313" key="5">
    <source>
        <dbReference type="Proteomes" id="UP001344632"/>
    </source>
</evidence>
<dbReference type="Gene3D" id="2.40.40.10">
    <property type="entry name" value="RlpA-like domain"/>
    <property type="match status" value="1"/>
</dbReference>
<comment type="caution">
    <text evidence="4">The sequence shown here is derived from an EMBL/GenBank/DDBJ whole genome shotgun (WGS) entry which is preliminary data.</text>
</comment>
<dbReference type="InterPro" id="IPR011098">
    <property type="entry name" value="G5_dom"/>
</dbReference>
<dbReference type="InterPro" id="IPR059180">
    <property type="entry name" value="3D_YorM"/>
</dbReference>
<dbReference type="CDD" id="cd14667">
    <property type="entry name" value="3D_containing_proteins"/>
    <property type="match status" value="1"/>
</dbReference>
<feature type="transmembrane region" description="Helical" evidence="2">
    <location>
        <begin position="31"/>
        <end position="49"/>
    </location>
</feature>
<keyword evidence="5" id="KW-1185">Reference proteome</keyword>
<evidence type="ECO:0000259" key="3">
    <source>
        <dbReference type="PROSITE" id="PS51109"/>
    </source>
</evidence>
<proteinExistence type="predicted"/>
<gene>
    <name evidence="4" type="ORF">P4H66_28610</name>
</gene>
<keyword evidence="2" id="KW-0812">Transmembrane</keyword>
<feature type="domain" description="G5" evidence="3">
    <location>
        <begin position="165"/>
        <end position="245"/>
    </location>
</feature>
<dbReference type="InterPro" id="IPR051933">
    <property type="entry name" value="Resuscitation_pf_RpfB"/>
</dbReference>
<name>A0ABU6GZ53_9BACL</name>